<dbReference type="RefSeq" id="WP_101815303.1">
    <property type="nucleotide sequence ID" value="NZ_PJZF01000003.1"/>
</dbReference>
<dbReference type="NCBIfam" id="NF008811">
    <property type="entry name" value="PRK11835.1"/>
    <property type="match status" value="1"/>
</dbReference>
<gene>
    <name evidence="1" type="ORF">CYR55_05840</name>
</gene>
<keyword evidence="2" id="KW-1185">Reference proteome</keyword>
<sequence>MNNIQLSVVHRLPQHYRWSSGLTGVKVEPLPLTVMADETNLIGLRLLSHDGDSAWQIMEKLRLTLAEIQVDSSVLEWEGEPCLFVEGCHEGATLCRLKNVGAAIADSLKALYPF</sequence>
<dbReference type="EMBL" id="PJZF01000003">
    <property type="protein sequence ID" value="PLR40895.1"/>
    <property type="molecule type" value="Genomic_DNA"/>
</dbReference>
<name>A0A2N5EED4_9GAMM</name>
<proteinExistence type="predicted"/>
<evidence type="ECO:0000313" key="2">
    <source>
        <dbReference type="Proteomes" id="UP000234240"/>
    </source>
</evidence>
<dbReference type="InterPro" id="IPR020489">
    <property type="entry name" value="Uncharacterised_YejG"/>
</dbReference>
<evidence type="ECO:0000313" key="1">
    <source>
        <dbReference type="EMBL" id="PLR40895.1"/>
    </source>
</evidence>
<evidence type="ECO:0008006" key="3">
    <source>
        <dbReference type="Google" id="ProtNLM"/>
    </source>
</evidence>
<accession>A0A2N5EED4</accession>
<dbReference type="OrthoDB" id="6413388at2"/>
<organism evidence="1 2">
    <name type="scientific">Chimaeribacter californicus</name>
    <dbReference type="NCBI Taxonomy" id="2060067"/>
    <lineage>
        <taxon>Bacteria</taxon>
        <taxon>Pseudomonadati</taxon>
        <taxon>Pseudomonadota</taxon>
        <taxon>Gammaproteobacteria</taxon>
        <taxon>Enterobacterales</taxon>
        <taxon>Yersiniaceae</taxon>
        <taxon>Chimaeribacter</taxon>
    </lineage>
</organism>
<comment type="caution">
    <text evidence="1">The sequence shown here is derived from an EMBL/GenBank/DDBJ whole genome shotgun (WGS) entry which is preliminary data.</text>
</comment>
<dbReference type="Proteomes" id="UP000234240">
    <property type="component" value="Unassembled WGS sequence"/>
</dbReference>
<protein>
    <recommendedName>
        <fullName evidence="3">YejG-like protein</fullName>
    </recommendedName>
</protein>
<reference evidence="1 2" key="1">
    <citation type="submission" date="2017-12" db="EMBL/GenBank/DDBJ databases">
        <title>Characterization of six clinical isolates of Enterochimera gen. nov., a novel genus of the Yersiniaciae family and the three species Enterochimera arupensis sp. nov., Enterochimera coloradensis sp. nov, and Enterochimera californica sp. nov.</title>
        <authorList>
            <person name="Rossi A."/>
            <person name="Fisher M."/>
        </authorList>
    </citation>
    <scope>NUCLEOTIDE SEQUENCE [LARGE SCALE GENOMIC DNA]</scope>
    <source>
        <strain evidence="2">2015-Iso6</strain>
    </source>
</reference>
<dbReference type="Pfam" id="PF13989">
    <property type="entry name" value="YejG"/>
    <property type="match status" value="1"/>
</dbReference>
<dbReference type="AlphaFoldDB" id="A0A2N5EED4"/>